<gene>
    <name evidence="2" type="ORF">HZS54_17650</name>
</gene>
<sequence>MSGDTDPREAPTPGEAWEAMEESLAVEKRQADALEALADQTRVQNAVTLELVHELTALRRLQAGDRPFEFSAEGKAGAVEDRALELAERVDLDAVDLWTDEEPLTDGGAVEIAESRDEKVTVEEPYVVIETDDRDGWLVAIDAKVTESGDLRYTNPDGRHGALKREHWEAAEEKPPESIVSMYDDGAFGGGAEELLRGLSDDPSGER</sequence>
<feature type="region of interest" description="Disordered" evidence="1">
    <location>
        <begin position="185"/>
        <end position="207"/>
    </location>
</feature>
<proteinExistence type="predicted"/>
<dbReference type="Proteomes" id="UP000509346">
    <property type="component" value="Chromosome"/>
</dbReference>
<keyword evidence="3" id="KW-1185">Reference proteome</keyword>
<dbReference type="KEGG" id="hpel:HZS54_17650"/>
<evidence type="ECO:0000313" key="2">
    <source>
        <dbReference type="EMBL" id="QLH83343.1"/>
    </source>
</evidence>
<dbReference type="RefSeq" id="WP_179918392.1">
    <property type="nucleotide sequence ID" value="NZ_CP058909.1"/>
</dbReference>
<evidence type="ECO:0000256" key="1">
    <source>
        <dbReference type="SAM" id="MobiDB-lite"/>
    </source>
</evidence>
<accession>A0A7D5P8H2</accession>
<evidence type="ECO:0000313" key="3">
    <source>
        <dbReference type="Proteomes" id="UP000509346"/>
    </source>
</evidence>
<name>A0A7D5P8H2_9EURY</name>
<dbReference type="EMBL" id="CP058909">
    <property type="protein sequence ID" value="QLH83343.1"/>
    <property type="molecule type" value="Genomic_DNA"/>
</dbReference>
<reference evidence="2 3" key="1">
    <citation type="submission" date="2020-07" db="EMBL/GenBank/DDBJ databases">
        <title>Halosimplex litoreum sp. nov. and Halosimplex rubrum sp. nov., isolated from different salt environments.</title>
        <authorList>
            <person name="Cui H."/>
        </authorList>
    </citation>
    <scope>NUCLEOTIDE SEQUENCE [LARGE SCALE GENOMIC DNA]</scope>
    <source>
        <strain evidence="2 3">R2</strain>
    </source>
</reference>
<feature type="region of interest" description="Disordered" evidence="1">
    <location>
        <begin position="1"/>
        <end position="23"/>
    </location>
</feature>
<dbReference type="AlphaFoldDB" id="A0A7D5P8H2"/>
<protein>
    <submittedName>
        <fullName evidence="2">Uncharacterized protein</fullName>
    </submittedName>
</protein>
<organism evidence="2 3">
    <name type="scientific">Halosimplex pelagicum</name>
    <dbReference type="NCBI Taxonomy" id="869886"/>
    <lineage>
        <taxon>Archaea</taxon>
        <taxon>Methanobacteriati</taxon>
        <taxon>Methanobacteriota</taxon>
        <taxon>Stenosarchaea group</taxon>
        <taxon>Halobacteria</taxon>
        <taxon>Halobacteriales</taxon>
        <taxon>Haloarculaceae</taxon>
        <taxon>Halosimplex</taxon>
    </lineage>
</organism>
<dbReference type="GeneID" id="56084453"/>
<feature type="compositionally biased region" description="Basic and acidic residues" evidence="1">
    <location>
        <begin position="194"/>
        <end position="207"/>
    </location>
</feature>